<sequence>MKIRSVHQREYPHPVSAIAEILETLSSPEDRLWPGEFWPPLKLNNGLAVNSAGGHGPIRYYVSAYESGRAVEFTFTRPAKFSGIHKFEILPADDGMTALRHTVDMEVDLKTFLVWQLAFRWLHDALLEDCLDKVQNQVSETQVRTPHSMWVDFLRNILRKKNGR</sequence>
<comment type="caution">
    <text evidence="1">The sequence shown here is derived from an EMBL/GenBank/DDBJ whole genome shotgun (WGS) entry which is preliminary data.</text>
</comment>
<evidence type="ECO:0008006" key="2">
    <source>
        <dbReference type="Google" id="ProtNLM"/>
    </source>
</evidence>
<organism evidence="1">
    <name type="scientific">bioreactor metagenome</name>
    <dbReference type="NCBI Taxonomy" id="1076179"/>
    <lineage>
        <taxon>unclassified sequences</taxon>
        <taxon>metagenomes</taxon>
        <taxon>ecological metagenomes</taxon>
    </lineage>
</organism>
<dbReference type="SUPFAM" id="SSF55961">
    <property type="entry name" value="Bet v1-like"/>
    <property type="match status" value="1"/>
</dbReference>
<evidence type="ECO:0000313" key="1">
    <source>
        <dbReference type="EMBL" id="MPN15151.1"/>
    </source>
</evidence>
<dbReference type="EMBL" id="VSSQ01061861">
    <property type="protein sequence ID" value="MPN15151.1"/>
    <property type="molecule type" value="Genomic_DNA"/>
</dbReference>
<gene>
    <name evidence="1" type="ORF">SDC9_162480</name>
</gene>
<proteinExistence type="predicted"/>
<name>A0A645FL76_9ZZZZ</name>
<accession>A0A645FL76</accession>
<dbReference type="AlphaFoldDB" id="A0A645FL76"/>
<protein>
    <recommendedName>
        <fullName evidence="2">SRPBCC family protein</fullName>
    </recommendedName>
</protein>
<reference evidence="1" key="1">
    <citation type="submission" date="2019-08" db="EMBL/GenBank/DDBJ databases">
        <authorList>
            <person name="Kucharzyk K."/>
            <person name="Murdoch R.W."/>
            <person name="Higgins S."/>
            <person name="Loffler F."/>
        </authorList>
    </citation>
    <scope>NUCLEOTIDE SEQUENCE</scope>
</reference>